<proteinExistence type="predicted"/>
<protein>
    <submittedName>
        <fullName evidence="1">Uncharacterized protein</fullName>
    </submittedName>
</protein>
<dbReference type="AlphaFoldDB" id="A0AAE0ZAP2"/>
<evidence type="ECO:0000313" key="1">
    <source>
        <dbReference type="EMBL" id="KAK3765815.1"/>
    </source>
</evidence>
<name>A0AAE0ZAP2_9GAST</name>
<sequence length="76" mass="8453">MNGFQSSGPSRVLFLIAWLHQHREVSFPGLGQRFSGLCFPSVNIISRSEYRLVGDPLTLRLSSTRMAYGAGPKRSL</sequence>
<dbReference type="Proteomes" id="UP001283361">
    <property type="component" value="Unassembled WGS sequence"/>
</dbReference>
<accession>A0AAE0ZAP2</accession>
<organism evidence="1 2">
    <name type="scientific">Elysia crispata</name>
    <name type="common">lettuce slug</name>
    <dbReference type="NCBI Taxonomy" id="231223"/>
    <lineage>
        <taxon>Eukaryota</taxon>
        <taxon>Metazoa</taxon>
        <taxon>Spiralia</taxon>
        <taxon>Lophotrochozoa</taxon>
        <taxon>Mollusca</taxon>
        <taxon>Gastropoda</taxon>
        <taxon>Heterobranchia</taxon>
        <taxon>Euthyneura</taxon>
        <taxon>Panpulmonata</taxon>
        <taxon>Sacoglossa</taxon>
        <taxon>Placobranchoidea</taxon>
        <taxon>Plakobranchidae</taxon>
        <taxon>Elysia</taxon>
    </lineage>
</organism>
<reference evidence="1" key="1">
    <citation type="journal article" date="2023" name="G3 (Bethesda)">
        <title>A reference genome for the long-term kleptoplast-retaining sea slug Elysia crispata morphotype clarki.</title>
        <authorList>
            <person name="Eastman K.E."/>
            <person name="Pendleton A.L."/>
            <person name="Shaikh M.A."/>
            <person name="Suttiyut T."/>
            <person name="Ogas R."/>
            <person name="Tomko P."/>
            <person name="Gavelis G."/>
            <person name="Widhalm J.R."/>
            <person name="Wisecaver J.H."/>
        </authorList>
    </citation>
    <scope>NUCLEOTIDE SEQUENCE</scope>
    <source>
        <strain evidence="1">ECLA1</strain>
    </source>
</reference>
<dbReference type="EMBL" id="JAWDGP010004277">
    <property type="protein sequence ID" value="KAK3765815.1"/>
    <property type="molecule type" value="Genomic_DNA"/>
</dbReference>
<gene>
    <name evidence="1" type="ORF">RRG08_026285</name>
</gene>
<comment type="caution">
    <text evidence="1">The sequence shown here is derived from an EMBL/GenBank/DDBJ whole genome shotgun (WGS) entry which is preliminary data.</text>
</comment>
<evidence type="ECO:0000313" key="2">
    <source>
        <dbReference type="Proteomes" id="UP001283361"/>
    </source>
</evidence>
<keyword evidence="2" id="KW-1185">Reference proteome</keyword>